<dbReference type="Proteomes" id="UP000231382">
    <property type="component" value="Unassembled WGS sequence"/>
</dbReference>
<dbReference type="AlphaFoldDB" id="A0A2H0W5R7"/>
<gene>
    <name evidence="1" type="ORF">COT78_03965</name>
</gene>
<dbReference type="EMBL" id="PEZW01000027">
    <property type="protein sequence ID" value="PIS07364.1"/>
    <property type="molecule type" value="Genomic_DNA"/>
</dbReference>
<sequence>MDLFCEVEQSSSGTGSIGEKLADSEKNLPSGLTVALAEAIEQDYVDTGLSHILSLGVTSIDQLLDLIKVPNISRVRELSSSEKRELIEQVYRWTKKYPQLEAEVVVDDGSQERVARWGETGLSPETIVDIQLFRTSELLEPENEEARKKKQEVVLSGRCAHCGNSVSLDGILEYYSGELNGLFSYVSDEGREVHVPAERENEQSQTWGILFQHDHEGAEKPATFHLSGSRIE</sequence>
<reference evidence="2" key="1">
    <citation type="submission" date="2017-09" db="EMBL/GenBank/DDBJ databases">
        <title>Depth-based differentiation of microbial function through sediment-hosted aquifers and enrichment of novel symbionts in the deep terrestrial subsurface.</title>
        <authorList>
            <person name="Probst A.J."/>
            <person name="Ladd B."/>
            <person name="Jarett J.K."/>
            <person name="Geller-Mcgrath D.E."/>
            <person name="Sieber C.M.K."/>
            <person name="Emerson J.B."/>
            <person name="Anantharaman K."/>
            <person name="Thomas B.C."/>
            <person name="Malmstrom R."/>
            <person name="Stieglmeier M."/>
            <person name="Klingl A."/>
            <person name="Woyke T."/>
            <person name="Ryan C.M."/>
            <person name="Banfield J.F."/>
        </authorList>
    </citation>
    <scope>NUCLEOTIDE SEQUENCE [LARGE SCALE GENOMIC DNA]</scope>
</reference>
<evidence type="ECO:0000313" key="2">
    <source>
        <dbReference type="Proteomes" id="UP000231382"/>
    </source>
</evidence>
<organism evidence="1 2">
    <name type="scientific">Candidatus Berkelbacteria bacterium CG10_big_fil_rev_8_21_14_0_10_43_13</name>
    <dbReference type="NCBI Taxonomy" id="1974514"/>
    <lineage>
        <taxon>Bacteria</taxon>
        <taxon>Candidatus Berkelbacteria</taxon>
    </lineage>
</organism>
<proteinExistence type="predicted"/>
<accession>A0A2H0W5R7</accession>
<comment type="caution">
    <text evidence="1">The sequence shown here is derived from an EMBL/GenBank/DDBJ whole genome shotgun (WGS) entry which is preliminary data.</text>
</comment>
<evidence type="ECO:0000313" key="1">
    <source>
        <dbReference type="EMBL" id="PIS07364.1"/>
    </source>
</evidence>
<name>A0A2H0W5R7_9BACT</name>
<protein>
    <submittedName>
        <fullName evidence="1">Uncharacterized protein</fullName>
    </submittedName>
</protein>